<dbReference type="AlphaFoldDB" id="A0A0F9PIT2"/>
<organism evidence="2">
    <name type="scientific">marine sediment metagenome</name>
    <dbReference type="NCBI Taxonomy" id="412755"/>
    <lineage>
        <taxon>unclassified sequences</taxon>
        <taxon>metagenomes</taxon>
        <taxon>ecological metagenomes</taxon>
    </lineage>
</organism>
<dbReference type="EMBL" id="LAZR01002887">
    <property type="protein sequence ID" value="KKN24382.1"/>
    <property type="molecule type" value="Genomic_DNA"/>
</dbReference>
<comment type="caution">
    <text evidence="2">The sequence shown here is derived from an EMBL/GenBank/DDBJ whole genome shotgun (WGS) entry which is preliminary data.</text>
</comment>
<proteinExistence type="predicted"/>
<dbReference type="SUPFAM" id="SSF52540">
    <property type="entry name" value="P-loop containing nucleoside triphosphate hydrolases"/>
    <property type="match status" value="1"/>
</dbReference>
<sequence>MPDINRLLPVQDHHQRNNSHMNLADYRRKLENKKGIRTNIQSDIQRAQDRIEDLEVQVSFTLSAQTIINLVAEMTQKQLEYQISELVSLAMGYVFDDPYDVRLQFIPRRGKTDCTLRFERNGREASPMDQSGYGSVNIAGFGTRIGCYSLSDPRPRPVLLLDEPFPNLKGVEANARAIQMVKRVSDETGIQIIMVSDERAPLSEIENGADKVFYVSQVDGVSQFEMKEF</sequence>
<dbReference type="Gene3D" id="3.40.50.300">
    <property type="entry name" value="P-loop containing nucleotide triphosphate hydrolases"/>
    <property type="match status" value="1"/>
</dbReference>
<name>A0A0F9PIT2_9ZZZZ</name>
<feature type="coiled-coil region" evidence="1">
    <location>
        <begin position="37"/>
        <end position="64"/>
    </location>
</feature>
<keyword evidence="1" id="KW-0175">Coiled coil</keyword>
<protein>
    <recommendedName>
        <fullName evidence="3">RecF/RecN/SMC N-terminal domain-containing protein</fullName>
    </recommendedName>
</protein>
<dbReference type="InterPro" id="IPR027417">
    <property type="entry name" value="P-loop_NTPase"/>
</dbReference>
<reference evidence="2" key="1">
    <citation type="journal article" date="2015" name="Nature">
        <title>Complex archaea that bridge the gap between prokaryotes and eukaryotes.</title>
        <authorList>
            <person name="Spang A."/>
            <person name="Saw J.H."/>
            <person name="Jorgensen S.L."/>
            <person name="Zaremba-Niedzwiedzka K."/>
            <person name="Martijn J."/>
            <person name="Lind A.E."/>
            <person name="van Eijk R."/>
            <person name="Schleper C."/>
            <person name="Guy L."/>
            <person name="Ettema T.J."/>
        </authorList>
    </citation>
    <scope>NUCLEOTIDE SEQUENCE</scope>
</reference>
<evidence type="ECO:0000256" key="1">
    <source>
        <dbReference type="SAM" id="Coils"/>
    </source>
</evidence>
<evidence type="ECO:0008006" key="3">
    <source>
        <dbReference type="Google" id="ProtNLM"/>
    </source>
</evidence>
<gene>
    <name evidence="2" type="ORF">LCGC14_0895550</name>
</gene>
<evidence type="ECO:0000313" key="2">
    <source>
        <dbReference type="EMBL" id="KKN24382.1"/>
    </source>
</evidence>
<accession>A0A0F9PIT2</accession>